<dbReference type="PANTHER" id="PTHR45953">
    <property type="entry name" value="IDURONATE 2-SULFATASE"/>
    <property type="match status" value="1"/>
</dbReference>
<reference evidence="4" key="1">
    <citation type="journal article" date="2011" name="Environ. Microbiol.">
        <title>Time-series analyses of Monterey Bay coastal microbial picoplankton using a 'genome proxy' microarray.</title>
        <authorList>
            <person name="Rich V.I."/>
            <person name="Pham V.D."/>
            <person name="Eppley J."/>
            <person name="Shi Y."/>
            <person name="DeLong E.F."/>
        </authorList>
    </citation>
    <scope>NUCLEOTIDE SEQUENCE</scope>
</reference>
<dbReference type="GO" id="GO:0008484">
    <property type="term" value="F:sulfuric ester hydrolase activity"/>
    <property type="evidence" value="ECO:0007669"/>
    <property type="project" value="TreeGrafter"/>
</dbReference>
<dbReference type="GO" id="GO:0005737">
    <property type="term" value="C:cytoplasm"/>
    <property type="evidence" value="ECO:0007669"/>
    <property type="project" value="TreeGrafter"/>
</dbReference>
<evidence type="ECO:0000259" key="3">
    <source>
        <dbReference type="Pfam" id="PF16347"/>
    </source>
</evidence>
<evidence type="ECO:0000313" key="4">
    <source>
        <dbReference type="EMBL" id="ADI19255.1"/>
    </source>
</evidence>
<dbReference type="PANTHER" id="PTHR45953:SF1">
    <property type="entry name" value="IDURONATE 2-SULFATASE"/>
    <property type="match status" value="1"/>
</dbReference>
<keyword evidence="2" id="KW-0378">Hydrolase</keyword>
<dbReference type="InterPro" id="IPR032506">
    <property type="entry name" value="SGSH_C"/>
</dbReference>
<dbReference type="AlphaFoldDB" id="E0XXW4"/>
<proteinExistence type="predicted"/>
<dbReference type="EMBL" id="GU474915">
    <property type="protein sequence ID" value="ADI19255.1"/>
    <property type="molecule type" value="Genomic_DNA"/>
</dbReference>
<dbReference type="SUPFAM" id="SSF53649">
    <property type="entry name" value="Alkaline phosphatase-like"/>
    <property type="match status" value="1"/>
</dbReference>
<keyword evidence="1" id="KW-0479">Metal-binding</keyword>
<dbReference type="InterPro" id="IPR017850">
    <property type="entry name" value="Alkaline_phosphatase_core_sf"/>
</dbReference>
<dbReference type="Pfam" id="PF16347">
    <property type="entry name" value="SGSH_C"/>
    <property type="match status" value="1"/>
</dbReference>
<evidence type="ECO:0000256" key="1">
    <source>
        <dbReference type="ARBA" id="ARBA00022723"/>
    </source>
</evidence>
<dbReference type="Gene3D" id="3.40.720.10">
    <property type="entry name" value="Alkaline Phosphatase, subunit A"/>
    <property type="match status" value="1"/>
</dbReference>
<organism evidence="4">
    <name type="scientific">uncultured delta proteobacterium HF0200_39L23</name>
    <dbReference type="NCBI Taxonomy" id="710832"/>
    <lineage>
        <taxon>Bacteria</taxon>
        <taxon>Deltaproteobacteria</taxon>
        <taxon>environmental samples</taxon>
    </lineage>
</organism>
<evidence type="ECO:0000256" key="2">
    <source>
        <dbReference type="ARBA" id="ARBA00022801"/>
    </source>
</evidence>
<name>E0XXW4_9DELT</name>
<dbReference type="GO" id="GO:0046872">
    <property type="term" value="F:metal ion binding"/>
    <property type="evidence" value="ECO:0007669"/>
    <property type="project" value="UniProtKB-KW"/>
</dbReference>
<feature type="domain" description="N-sulphoglucosamine sulphohydrolase C-terminal" evidence="3">
    <location>
        <begin position="11"/>
        <end position="170"/>
    </location>
</feature>
<accession>E0XXW4</accession>
<sequence length="200" mass="23637">MFTSDHGEQLGDHYLFGKLGYFDASYHIPLIIRPPYGVSERNVMVQHFTESVDVMPTILDWLELEVPDQCDGVSLVPFLKGESPRNWREEVYSEFDFRWIGSYQPMIEQRFGLLPDQCSLAIIRDDEYKYVHMTALPALFFDLKQDPGEFKNRLEDPNYRELVLKYSGKMLSWMMNHRERILANMNVEFGKLIHWHGPRN</sequence>
<protein>
    <submittedName>
        <fullName evidence="4">Arylsulfatase a and related enzymes</fullName>
    </submittedName>
</protein>